<dbReference type="Proteomes" id="UP000726136">
    <property type="component" value="Unassembled WGS sequence"/>
</dbReference>
<dbReference type="EMBL" id="RDPI01000134">
    <property type="protein sequence ID" value="MBF4375415.1"/>
    <property type="molecule type" value="Genomic_DNA"/>
</dbReference>
<evidence type="ECO:0000313" key="2">
    <source>
        <dbReference type="Proteomes" id="UP000726136"/>
    </source>
</evidence>
<feature type="non-terminal residue" evidence="1">
    <location>
        <position position="267"/>
    </location>
</feature>
<keyword evidence="2" id="KW-1185">Reference proteome</keyword>
<dbReference type="GO" id="GO:0005524">
    <property type="term" value="F:ATP binding"/>
    <property type="evidence" value="ECO:0007669"/>
    <property type="project" value="UniProtKB-KW"/>
</dbReference>
<evidence type="ECO:0000313" key="1">
    <source>
        <dbReference type="EMBL" id="MBF4375415.1"/>
    </source>
</evidence>
<sequence>KSLGGSAKISRNPELSAKKDLQTKVSGDKKMNSYISILDITNEIENILESLSLRRITLIIDEWSEIEMSTQIYLAEILKKSFSAIPVTLKIAAIPNRTNLGIKTEEKFFGLEDGGDIFGYPLDMRYVFEVNKSETRNFFNDLIYKHLYSIDPSSIDGLLKDNKTEKDKIINLFFANVAMNEILVASAGIPRDFMNLFIDSYDKFLLSSGSSSKRISVKNLRSANSEWYETDKKEQIDKHPIERQLLTEIVKEVIENKKSIHFLVQEK</sequence>
<accession>A0ABR9ZCF5</accession>
<reference evidence="1 2" key="1">
    <citation type="journal article" date="2021" name="PeerJ">
        <title>Analysis of 44 Vibrio anguillarum genomes reveals high genetic diversity.</title>
        <authorList>
            <person name="Hansen M.J."/>
            <person name="Dalsgaard I."/>
        </authorList>
    </citation>
    <scope>NUCLEOTIDE SEQUENCE [LARGE SCALE GENOMIC DNA]</scope>
    <source>
        <strain evidence="1 2">040915-1/1B</strain>
    </source>
</reference>
<protein>
    <submittedName>
        <fullName evidence="1">ATP-binding protein</fullName>
    </submittedName>
</protein>
<proteinExistence type="predicted"/>
<keyword evidence="1" id="KW-0547">Nucleotide-binding</keyword>
<feature type="non-terminal residue" evidence="1">
    <location>
        <position position="1"/>
    </location>
</feature>
<name>A0ABR9ZCF5_VIBAN</name>
<gene>
    <name evidence="1" type="ORF">EAY46_20565</name>
</gene>
<comment type="caution">
    <text evidence="1">The sequence shown here is derived from an EMBL/GenBank/DDBJ whole genome shotgun (WGS) entry which is preliminary data.</text>
</comment>
<organism evidence="1 2">
    <name type="scientific">Vibrio anguillarum</name>
    <name type="common">Listonella anguillarum</name>
    <dbReference type="NCBI Taxonomy" id="55601"/>
    <lineage>
        <taxon>Bacteria</taxon>
        <taxon>Pseudomonadati</taxon>
        <taxon>Pseudomonadota</taxon>
        <taxon>Gammaproteobacteria</taxon>
        <taxon>Vibrionales</taxon>
        <taxon>Vibrionaceae</taxon>
        <taxon>Vibrio</taxon>
    </lineage>
</organism>
<keyword evidence="1" id="KW-0067">ATP-binding</keyword>